<dbReference type="RefSeq" id="WP_310896456.1">
    <property type="nucleotide sequence ID" value="NZ_JAMQOM010000004.1"/>
</dbReference>
<evidence type="ECO:0000313" key="3">
    <source>
        <dbReference type="Proteomes" id="UP001253439"/>
    </source>
</evidence>
<sequence>MEDVDKQGRTGSIGRRRLLGVIGGGAATALLGTGVGAAKPDHAKGKGNSGNNGVGPCTCDGCPGDTFCGKIEGAPEDGETYTFESDGDSFSVTVESVTEKEGGEITCFVFSTDDDIEQVCVKGGPDTATYDDDPEGTELCAPTNPGGQQAAISNASFCGTGGDELECYQIDLVEGEVITEFGGDDDPGEAGYGNARRIENFTVCEDGSNQQDLDSSGTREREGCEIEWSGLDFDAADNTVDVEVKLPSPASGSCTITLAGYLLPDGETEYDPNTLTEQVYRSSDTVELNEGDSETLTIDLDG</sequence>
<accession>A0AAE4EX89</accession>
<dbReference type="PROSITE" id="PS51318">
    <property type="entry name" value="TAT"/>
    <property type="match status" value="1"/>
</dbReference>
<dbReference type="AlphaFoldDB" id="A0AAE4EX89"/>
<organism evidence="2 3">
    <name type="scientific">Haloarcula terrestris</name>
    <dbReference type="NCBI Taxonomy" id="2950533"/>
    <lineage>
        <taxon>Archaea</taxon>
        <taxon>Methanobacteriati</taxon>
        <taxon>Methanobacteriota</taxon>
        <taxon>Stenosarchaea group</taxon>
        <taxon>Halobacteria</taxon>
        <taxon>Halobacteriales</taxon>
        <taxon>Haloarculaceae</taxon>
        <taxon>Haloarcula</taxon>
    </lineage>
</organism>
<gene>
    <name evidence="2" type="ORF">NDI54_10725</name>
</gene>
<comment type="caution">
    <text evidence="2">The sequence shown here is derived from an EMBL/GenBank/DDBJ whole genome shotgun (WGS) entry which is preliminary data.</text>
</comment>
<evidence type="ECO:0000313" key="2">
    <source>
        <dbReference type="EMBL" id="MDS0221820.1"/>
    </source>
</evidence>
<evidence type="ECO:0000256" key="1">
    <source>
        <dbReference type="SAM" id="MobiDB-lite"/>
    </source>
</evidence>
<dbReference type="EMBL" id="JAMQOM010000004">
    <property type="protein sequence ID" value="MDS0221820.1"/>
    <property type="molecule type" value="Genomic_DNA"/>
</dbReference>
<reference evidence="2 3" key="1">
    <citation type="submission" date="2022-06" db="EMBL/GenBank/DDBJ databases">
        <title>Haloarcula sp. a new haloarchaeum isolate from saline soil.</title>
        <authorList>
            <person name="Strakova D."/>
            <person name="Galisteo C."/>
            <person name="Sanchez-Porro C."/>
            <person name="Ventosa A."/>
        </authorList>
    </citation>
    <scope>NUCLEOTIDE SEQUENCE [LARGE SCALE GENOMIC DNA]</scope>
    <source>
        <strain evidence="2 3">S1AR25-5A</strain>
    </source>
</reference>
<proteinExistence type="predicted"/>
<dbReference type="Proteomes" id="UP001253439">
    <property type="component" value="Unassembled WGS sequence"/>
</dbReference>
<name>A0AAE4EX89_9EURY</name>
<feature type="region of interest" description="Disordered" evidence="1">
    <location>
        <begin position="282"/>
        <end position="302"/>
    </location>
</feature>
<dbReference type="InterPro" id="IPR006311">
    <property type="entry name" value="TAT_signal"/>
</dbReference>
<protein>
    <submittedName>
        <fullName evidence="2">Uncharacterized protein</fullName>
    </submittedName>
</protein>
<keyword evidence="3" id="KW-1185">Reference proteome</keyword>